<proteinExistence type="predicted"/>
<reference evidence="1" key="1">
    <citation type="journal article" date="2021" name="Proc. Natl. Acad. Sci. U.S.A.">
        <title>A Catalog of Tens of Thousands of Viruses from Human Metagenomes Reveals Hidden Associations with Chronic Diseases.</title>
        <authorList>
            <person name="Tisza M.J."/>
            <person name="Buck C.B."/>
        </authorList>
    </citation>
    <scope>NUCLEOTIDE SEQUENCE</scope>
    <source>
        <strain evidence="1">CtQf419</strain>
    </source>
</reference>
<accession>A0A8S5UKR8</accession>
<dbReference type="EMBL" id="BK016102">
    <property type="protein sequence ID" value="DAF95012.1"/>
    <property type="molecule type" value="Genomic_DNA"/>
</dbReference>
<sequence>MFYFPYPHPFLYRFGNYIIRYHFGNCKPFFTFLV</sequence>
<protein>
    <submittedName>
        <fullName evidence="1">Uncharacterized protein</fullName>
    </submittedName>
</protein>
<organism evidence="1">
    <name type="scientific">Myoviridae sp. ctQf419</name>
    <dbReference type="NCBI Taxonomy" id="2825102"/>
    <lineage>
        <taxon>Viruses</taxon>
        <taxon>Duplodnaviria</taxon>
        <taxon>Heunggongvirae</taxon>
        <taxon>Uroviricota</taxon>
        <taxon>Caudoviricetes</taxon>
    </lineage>
</organism>
<evidence type="ECO:0000313" key="1">
    <source>
        <dbReference type="EMBL" id="DAF95012.1"/>
    </source>
</evidence>
<name>A0A8S5UKR8_9CAUD</name>